<keyword evidence="1 8" id="KW-0963">Cytoplasm</keyword>
<evidence type="ECO:0000256" key="8">
    <source>
        <dbReference type="HAMAP-Rule" id="MF_00421"/>
    </source>
</evidence>
<gene>
    <name evidence="8 9" type="primary">purQ</name>
    <name evidence="9" type="ORF">ENL47_08330</name>
</gene>
<comment type="function">
    <text evidence="8">Part of the phosphoribosylformylglycinamidine synthase complex involved in the purines biosynthetic pathway. Catalyzes the ATP-dependent conversion of formylglycinamide ribonucleotide (FGAR) and glutamine to yield formylglycinamidine ribonucleotide (FGAM) and glutamate. The FGAM synthase complex is composed of three subunits. PurQ produces an ammonia molecule by converting glutamine to glutamate. PurL transfers the ammonia molecule to FGAR to form FGAM in an ATP-dependent manner. PurS interacts with PurQ and PurL and is thought to assist in the transfer of the ammonia molecule from PurQ to PurL.</text>
</comment>
<dbReference type="EC" id="6.3.5.3" evidence="8"/>
<sequence length="229" mass="25682">MPKIAILKFPGTNCDEDVAHVLRNIFRLDTEIIWYKDFSLDHWDAVIIPGGFSYGDWLRAGAIAAKTFAIEKLKDAKDKGIPILGICNGFQILVEANLLPGALLYNENGRFVCRWVKTFVERAKGPWLSLARDGQELDMPIAHAEGRYYVDEETYKSILLNSPLLRYFPGFNPNGSIYDIAGVATEDGMIFGLMPHPERASEDVLVPRGFKAGGRIIFESLSESLKRGW</sequence>
<dbReference type="AlphaFoldDB" id="A0A7C5UVH2"/>
<feature type="active site" description="Nucleophile" evidence="8">
    <location>
        <position position="87"/>
    </location>
</feature>
<comment type="catalytic activity">
    <reaction evidence="8">
        <text>L-glutamine + H2O = L-glutamate + NH4(+)</text>
        <dbReference type="Rhea" id="RHEA:15889"/>
        <dbReference type="ChEBI" id="CHEBI:15377"/>
        <dbReference type="ChEBI" id="CHEBI:28938"/>
        <dbReference type="ChEBI" id="CHEBI:29985"/>
        <dbReference type="ChEBI" id="CHEBI:58359"/>
        <dbReference type="EC" id="3.5.1.2"/>
    </reaction>
</comment>
<organism evidence="9">
    <name type="scientific">Ignisphaera aggregans</name>
    <dbReference type="NCBI Taxonomy" id="334771"/>
    <lineage>
        <taxon>Archaea</taxon>
        <taxon>Thermoproteota</taxon>
        <taxon>Thermoprotei</taxon>
        <taxon>Desulfurococcales</taxon>
        <taxon>Desulfurococcaceae</taxon>
        <taxon>Ignisphaera</taxon>
    </lineage>
</organism>
<dbReference type="InterPro" id="IPR029062">
    <property type="entry name" value="Class_I_gatase-like"/>
</dbReference>
<dbReference type="EC" id="3.5.1.2" evidence="8"/>
<dbReference type="GO" id="GO:0005524">
    <property type="term" value="F:ATP binding"/>
    <property type="evidence" value="ECO:0007669"/>
    <property type="project" value="UniProtKB-KW"/>
</dbReference>
<evidence type="ECO:0000256" key="2">
    <source>
        <dbReference type="ARBA" id="ARBA00022598"/>
    </source>
</evidence>
<comment type="catalytic activity">
    <reaction evidence="8">
        <text>N(2)-formyl-N(1)-(5-phospho-beta-D-ribosyl)glycinamide + L-glutamine + ATP + H2O = 2-formamido-N(1)-(5-O-phospho-beta-D-ribosyl)acetamidine + L-glutamate + ADP + phosphate + H(+)</text>
        <dbReference type="Rhea" id="RHEA:17129"/>
        <dbReference type="ChEBI" id="CHEBI:15377"/>
        <dbReference type="ChEBI" id="CHEBI:15378"/>
        <dbReference type="ChEBI" id="CHEBI:29985"/>
        <dbReference type="ChEBI" id="CHEBI:30616"/>
        <dbReference type="ChEBI" id="CHEBI:43474"/>
        <dbReference type="ChEBI" id="CHEBI:58359"/>
        <dbReference type="ChEBI" id="CHEBI:147286"/>
        <dbReference type="ChEBI" id="CHEBI:147287"/>
        <dbReference type="ChEBI" id="CHEBI:456216"/>
        <dbReference type="EC" id="6.3.5.3"/>
    </reaction>
</comment>
<comment type="subcellular location">
    <subcellularLocation>
        <location evidence="8">Cytoplasm</location>
    </subcellularLocation>
</comment>
<evidence type="ECO:0000256" key="4">
    <source>
        <dbReference type="ARBA" id="ARBA00022755"/>
    </source>
</evidence>
<dbReference type="PROSITE" id="PS51273">
    <property type="entry name" value="GATASE_TYPE_1"/>
    <property type="match status" value="1"/>
</dbReference>
<proteinExistence type="inferred from homology"/>
<evidence type="ECO:0000313" key="9">
    <source>
        <dbReference type="EMBL" id="HHR96788.1"/>
    </source>
</evidence>
<dbReference type="GO" id="GO:0005737">
    <property type="term" value="C:cytoplasm"/>
    <property type="evidence" value="ECO:0007669"/>
    <property type="project" value="UniProtKB-SubCell"/>
</dbReference>
<keyword evidence="4 8" id="KW-0658">Purine biosynthesis</keyword>
<dbReference type="GO" id="GO:0004642">
    <property type="term" value="F:phosphoribosylformylglycinamidine synthase activity"/>
    <property type="evidence" value="ECO:0007669"/>
    <property type="project" value="UniProtKB-UniRule"/>
</dbReference>
<evidence type="ECO:0000256" key="6">
    <source>
        <dbReference type="ARBA" id="ARBA00022840"/>
    </source>
</evidence>
<keyword evidence="6 8" id="KW-0067">ATP-binding</keyword>
<reference evidence="9" key="1">
    <citation type="journal article" date="2020" name="mSystems">
        <title>Genome- and Community-Level Interaction Insights into Carbon Utilization and Element Cycling Functions of Hydrothermarchaeota in Hydrothermal Sediment.</title>
        <authorList>
            <person name="Zhou Z."/>
            <person name="Liu Y."/>
            <person name="Xu W."/>
            <person name="Pan J."/>
            <person name="Luo Z.H."/>
            <person name="Li M."/>
        </authorList>
    </citation>
    <scope>NUCLEOTIDE SEQUENCE [LARGE SCALE GENOMIC DNA]</scope>
    <source>
        <strain evidence="9">SpSt-1</strain>
    </source>
</reference>
<keyword evidence="2 8" id="KW-0436">Ligase</keyword>
<dbReference type="NCBIfam" id="TIGR01737">
    <property type="entry name" value="FGAM_synth_I"/>
    <property type="match status" value="1"/>
</dbReference>
<evidence type="ECO:0000256" key="3">
    <source>
        <dbReference type="ARBA" id="ARBA00022741"/>
    </source>
</evidence>
<dbReference type="CDD" id="cd01740">
    <property type="entry name" value="GATase1_FGAR_AT"/>
    <property type="match status" value="1"/>
</dbReference>
<keyword evidence="3 8" id="KW-0547">Nucleotide-binding</keyword>
<dbReference type="GO" id="GO:0006189">
    <property type="term" value="P:'de novo' IMP biosynthetic process"/>
    <property type="evidence" value="ECO:0007669"/>
    <property type="project" value="UniProtKB-UniRule"/>
</dbReference>
<name>A0A7C5UVH2_9CREN</name>
<comment type="pathway">
    <text evidence="8">Purine metabolism; IMP biosynthesis via de novo pathway; 5-amino-1-(5-phospho-D-ribosyl)imidazole from N(2)-formyl-N(1)-(5-phospho-D-ribosyl)glycinamide: step 1/2.</text>
</comment>
<keyword evidence="5 8" id="KW-0378">Hydrolase</keyword>
<dbReference type="GO" id="GO:0004359">
    <property type="term" value="F:glutaminase activity"/>
    <property type="evidence" value="ECO:0007669"/>
    <property type="project" value="UniProtKB-EC"/>
</dbReference>
<dbReference type="Gene3D" id="3.40.50.880">
    <property type="match status" value="1"/>
</dbReference>
<keyword evidence="7 8" id="KW-0315">Glutamine amidotransferase</keyword>
<dbReference type="UniPathway" id="UPA00074">
    <property type="reaction ID" value="UER00128"/>
</dbReference>
<dbReference type="EMBL" id="DRUB01000167">
    <property type="protein sequence ID" value="HHR96788.1"/>
    <property type="molecule type" value="Genomic_DNA"/>
</dbReference>
<dbReference type="SMART" id="SM01211">
    <property type="entry name" value="GATase_5"/>
    <property type="match status" value="1"/>
</dbReference>
<feature type="active site" evidence="8">
    <location>
        <position position="198"/>
    </location>
</feature>
<evidence type="ECO:0000256" key="7">
    <source>
        <dbReference type="ARBA" id="ARBA00022962"/>
    </source>
</evidence>
<dbReference type="PIRSF" id="PIRSF001586">
    <property type="entry name" value="FGAM_synth_I"/>
    <property type="match status" value="1"/>
</dbReference>
<dbReference type="InterPro" id="IPR010075">
    <property type="entry name" value="PRibForGlyAmidine_synth_PurQ"/>
</dbReference>
<accession>A0A7C5UVH2</accession>
<dbReference type="Pfam" id="PF13507">
    <property type="entry name" value="GATase_5"/>
    <property type="match status" value="1"/>
</dbReference>
<comment type="caution">
    <text evidence="9">The sequence shown here is derived from an EMBL/GenBank/DDBJ whole genome shotgun (WGS) entry which is preliminary data.</text>
</comment>
<dbReference type="NCBIfam" id="NF002957">
    <property type="entry name" value="PRK03619.1"/>
    <property type="match status" value="1"/>
</dbReference>
<evidence type="ECO:0000256" key="5">
    <source>
        <dbReference type="ARBA" id="ARBA00022801"/>
    </source>
</evidence>
<evidence type="ECO:0000256" key="1">
    <source>
        <dbReference type="ARBA" id="ARBA00022490"/>
    </source>
</evidence>
<dbReference type="HAMAP" id="MF_00421">
    <property type="entry name" value="PurQ"/>
    <property type="match status" value="1"/>
</dbReference>
<comment type="subunit">
    <text evidence="8">Part of the FGAM synthase complex composed of 1 PurL, 1 PurQ and 2 PurS subunits.</text>
</comment>
<dbReference type="PANTHER" id="PTHR47552">
    <property type="entry name" value="PHOSPHORIBOSYLFORMYLGLYCINAMIDINE SYNTHASE SUBUNIT PURQ"/>
    <property type="match status" value="1"/>
</dbReference>
<protein>
    <recommendedName>
        <fullName evidence="8">Phosphoribosylformylglycinamidine synthase subunit PurQ</fullName>
        <shortName evidence="8">FGAM synthase</shortName>
        <ecNumber evidence="8">6.3.5.3</ecNumber>
    </recommendedName>
    <alternativeName>
        <fullName evidence="8">Formylglycinamide ribonucleotide amidotransferase subunit I</fullName>
        <shortName evidence="8">FGAR amidotransferase I</shortName>
        <shortName evidence="8">FGAR-AT I</shortName>
    </alternativeName>
    <alternativeName>
        <fullName evidence="8">Glutaminase PurQ</fullName>
        <ecNumber evidence="8">3.5.1.2</ecNumber>
    </alternativeName>
    <alternativeName>
        <fullName evidence="8">Phosphoribosylformylglycinamidine synthase subunit I</fullName>
    </alternativeName>
</protein>
<dbReference type="PANTHER" id="PTHR47552:SF1">
    <property type="entry name" value="PHOSPHORIBOSYLFORMYLGLYCINAMIDINE SYNTHASE SUBUNIT PURQ"/>
    <property type="match status" value="1"/>
</dbReference>
<dbReference type="SUPFAM" id="SSF52317">
    <property type="entry name" value="Class I glutamine amidotransferase-like"/>
    <property type="match status" value="1"/>
</dbReference>
<feature type="active site" evidence="8">
    <location>
        <position position="196"/>
    </location>
</feature>